<dbReference type="Gene3D" id="3.40.30.10">
    <property type="entry name" value="Glutaredoxin"/>
    <property type="match status" value="1"/>
</dbReference>
<dbReference type="EMBL" id="CADCTV010000846">
    <property type="protein sequence ID" value="CAA9365182.1"/>
    <property type="molecule type" value="Genomic_DNA"/>
</dbReference>
<dbReference type="InterPro" id="IPR013766">
    <property type="entry name" value="Thioredoxin_domain"/>
</dbReference>
<dbReference type="GO" id="GO:0016209">
    <property type="term" value="F:antioxidant activity"/>
    <property type="evidence" value="ECO:0007669"/>
    <property type="project" value="InterPro"/>
</dbReference>
<organism evidence="2">
    <name type="scientific">uncultured Gemmatimonadota bacterium</name>
    <dbReference type="NCBI Taxonomy" id="203437"/>
    <lineage>
        <taxon>Bacteria</taxon>
        <taxon>Pseudomonadati</taxon>
        <taxon>Gemmatimonadota</taxon>
        <taxon>environmental samples</taxon>
    </lineage>
</organism>
<proteinExistence type="predicted"/>
<dbReference type="InterPro" id="IPR036249">
    <property type="entry name" value="Thioredoxin-like_sf"/>
</dbReference>
<dbReference type="SUPFAM" id="SSF52833">
    <property type="entry name" value="Thioredoxin-like"/>
    <property type="match status" value="1"/>
</dbReference>
<evidence type="ECO:0000259" key="1">
    <source>
        <dbReference type="PROSITE" id="PS51352"/>
    </source>
</evidence>
<dbReference type="PROSITE" id="PS51352">
    <property type="entry name" value="THIOREDOXIN_2"/>
    <property type="match status" value="1"/>
</dbReference>
<feature type="domain" description="Thioredoxin" evidence="1">
    <location>
        <begin position="41"/>
        <end position="183"/>
    </location>
</feature>
<dbReference type="GO" id="GO:0016491">
    <property type="term" value="F:oxidoreductase activity"/>
    <property type="evidence" value="ECO:0007669"/>
    <property type="project" value="InterPro"/>
</dbReference>
<dbReference type="PANTHER" id="PTHR42852:SF17">
    <property type="entry name" value="THIOREDOXIN-LIKE PROTEIN HI_1115"/>
    <property type="match status" value="1"/>
</dbReference>
<dbReference type="Pfam" id="PF00578">
    <property type="entry name" value="AhpC-TSA"/>
    <property type="match status" value="1"/>
</dbReference>
<reference evidence="2" key="1">
    <citation type="submission" date="2020-02" db="EMBL/GenBank/DDBJ databases">
        <authorList>
            <person name="Meier V. D."/>
        </authorList>
    </citation>
    <scope>NUCLEOTIDE SEQUENCE</scope>
    <source>
        <strain evidence="2">AVDCRST_MAG89</strain>
    </source>
</reference>
<evidence type="ECO:0000313" key="2">
    <source>
        <dbReference type="EMBL" id="CAA9365182.1"/>
    </source>
</evidence>
<name>A0A6J4MS24_9BACT</name>
<dbReference type="CDD" id="cd02966">
    <property type="entry name" value="TlpA_like_family"/>
    <property type="match status" value="1"/>
</dbReference>
<protein>
    <recommendedName>
        <fullName evidence="1">Thioredoxin domain-containing protein</fullName>
    </recommendedName>
</protein>
<dbReference type="PANTHER" id="PTHR42852">
    <property type="entry name" value="THIOL:DISULFIDE INTERCHANGE PROTEIN DSBE"/>
    <property type="match status" value="1"/>
</dbReference>
<gene>
    <name evidence="2" type="ORF">AVDCRST_MAG89-4032</name>
</gene>
<dbReference type="InterPro" id="IPR000866">
    <property type="entry name" value="AhpC/TSA"/>
</dbReference>
<dbReference type="InterPro" id="IPR050553">
    <property type="entry name" value="Thioredoxin_ResA/DsbE_sf"/>
</dbReference>
<sequence>MTRHLPLVALAAAAALVVVLARQNRELRVEQVALIDRATLPYAGMWVPAVSATSVDGATLRIGEPARGGAQLLYFFTTTCQYCRASVPALKQVAARLQAPGVAMIGVTDEPAEPTRAYAAGHALPFPVASVPEQRVMGLFRSRTVPLLTVVNADGRATYTRQGVLRGAAAIDSVVSAARAAAR</sequence>
<accession>A0A6J4MS24</accession>
<dbReference type="AlphaFoldDB" id="A0A6J4MS24"/>